<proteinExistence type="inferred from homology"/>
<dbReference type="GO" id="GO:0005198">
    <property type="term" value="F:structural molecule activity"/>
    <property type="evidence" value="ECO:0007669"/>
    <property type="project" value="InterPro"/>
</dbReference>
<name>E4PQ49_MARAH</name>
<reference evidence="2" key="2">
    <citation type="submission" date="2010-02" db="EMBL/GenBank/DDBJ databases">
        <title>Complete genome sequence of Marinobacter adhaerens type strain (HP15).</title>
        <authorList>
            <person name="Gaerdes A.A.M."/>
            <person name="Kaeppel E."/>
            <person name="Shezad A."/>
            <person name="Seebah S."/>
            <person name="Teeling H."/>
            <person name="Yarza P."/>
            <person name="Gloeckner F.O."/>
            <person name="Ullrich M.S."/>
        </authorList>
    </citation>
    <scope>NUCLEOTIDE SEQUENCE [LARGE SCALE GENOMIC DNA]</scope>
    <source>
        <strain evidence="2">DSM 23420 / HP15</strain>
    </source>
</reference>
<dbReference type="Pfam" id="PF05136">
    <property type="entry name" value="Phage_portal_2"/>
    <property type="match status" value="1"/>
</dbReference>
<dbReference type="eggNOG" id="COG5511">
    <property type="taxonomic scope" value="Bacteria"/>
</dbReference>
<gene>
    <name evidence="1" type="ordered locus">HP15_1965</name>
</gene>
<dbReference type="HOGENOM" id="CLU_027870_3_0_6"/>
<organism evidence="1 2">
    <name type="scientific">Marinobacter adhaerens (strain DSM 23420 / HP15)</name>
    <dbReference type="NCBI Taxonomy" id="225937"/>
    <lineage>
        <taxon>Bacteria</taxon>
        <taxon>Pseudomonadati</taxon>
        <taxon>Pseudomonadota</taxon>
        <taxon>Gammaproteobacteria</taxon>
        <taxon>Pseudomonadales</taxon>
        <taxon>Marinobacteraceae</taxon>
        <taxon>Marinobacter</taxon>
    </lineage>
</organism>
<dbReference type="GO" id="GO:0019068">
    <property type="term" value="P:virion assembly"/>
    <property type="evidence" value="ECO:0007669"/>
    <property type="project" value="InterPro"/>
</dbReference>
<accession>E4PQ49</accession>
<dbReference type="PATRIC" id="fig|225937.3.peg.1977"/>
<dbReference type="NCBIfam" id="TIGR01539">
    <property type="entry name" value="portal_lambda"/>
    <property type="match status" value="1"/>
</dbReference>
<dbReference type="EMBL" id="CP001978">
    <property type="protein sequence ID" value="ADP97729.1"/>
    <property type="molecule type" value="Genomic_DNA"/>
</dbReference>
<dbReference type="AlphaFoldDB" id="E4PQ49"/>
<evidence type="ECO:0000313" key="2">
    <source>
        <dbReference type="Proteomes" id="UP000007077"/>
    </source>
</evidence>
<evidence type="ECO:0000313" key="1">
    <source>
        <dbReference type="EMBL" id="ADP97729.1"/>
    </source>
</evidence>
<dbReference type="HAMAP" id="MF_04135">
    <property type="entry name" value="PORTAL_LAMBDA"/>
    <property type="match status" value="1"/>
</dbReference>
<protein>
    <submittedName>
        <fullName evidence="1">Phage portal protein, lambda family</fullName>
    </submittedName>
</protein>
<dbReference type="InterPro" id="IPR006429">
    <property type="entry name" value="Phage_lambda_portal"/>
</dbReference>
<dbReference type="STRING" id="225937.HP15_1965"/>
<reference evidence="1 2" key="1">
    <citation type="journal article" date="2010" name="Stand. Genomic Sci.">
        <title>Complete genome sequence of Marinobacter adhaerens type strain (HP15), a diatom-interacting marine microorganism.</title>
        <authorList>
            <person name="Gardes A."/>
            <person name="Kaeppel E."/>
            <person name="Shehzad A."/>
            <person name="Seebah S."/>
            <person name="Teeling H."/>
            <person name="Yarza P."/>
            <person name="Glockner F.O."/>
            <person name="Grossart H.P."/>
            <person name="Ullrich M.S."/>
        </authorList>
    </citation>
    <scope>NUCLEOTIDE SEQUENCE [LARGE SCALE GENOMIC DNA]</scope>
    <source>
        <strain evidence="2">DSM 23420 / HP15</strain>
    </source>
</reference>
<dbReference type="Proteomes" id="UP000007077">
    <property type="component" value="Chromosome"/>
</dbReference>
<dbReference type="KEGG" id="mad:HP15_1965"/>
<sequence>MKMPDISFLDSSGRPIQKAESYTGTGTGFGGQLQRWNPRAKTADAALLPDLKRGNARAEDLVRNHALAKNGVQLHVDNIVGHMFRLSYKPKWRALGMSEEDARAFAKEVEDAFTEYAEDPINCYVDAERKRTLTMMCREITANHTSAGEGMASAEWITGRPGALFNTAIKLVNHHRVCNPNHAPDSNSLRAGVKVDRFGAAVGYWVRNHDITGYGLSDGMGNAWTFVPRETRWGRQQFLHVFEPRGDGQTRGENQFLSVMEQLPQLSKLQQTKLQNAIVNAMYAAVIESELGSEAAMEIIGGDLSTDKLTQYMSTLADYHEGADIRLNGVKIPHLMPGENLNLLTSGNADNGFSELESSITRWIAAGTNTSKESLTKDYRELSYSTARASMMESWRYFMGRRKIIPSRFASMVFALWLEEAIDSGRIRLPRSATRGFYEAKASWCNCEWIGSGRIAIDGLKEVKESILLIESGLSTYEKELAKMGEDYQEVFAQQVREMEERKKAGLPPPSWVKALALAPDQEEPEAVGGVS</sequence>